<evidence type="ECO:0000256" key="13">
    <source>
        <dbReference type="ARBA" id="ARBA00023136"/>
    </source>
</evidence>
<dbReference type="FunFam" id="3.30.559.70:FF:000001">
    <property type="entry name" value="Carnitine O-palmitoyltransferase 1, liver isoform"/>
    <property type="match status" value="1"/>
</dbReference>
<comment type="catalytic activity">
    <reaction evidence="15">
        <text>(R)-carnitine + hexadecanoyl-CoA = O-hexadecanoyl-(R)-carnitine + CoA</text>
        <dbReference type="Rhea" id="RHEA:12661"/>
        <dbReference type="ChEBI" id="CHEBI:16347"/>
        <dbReference type="ChEBI" id="CHEBI:17490"/>
        <dbReference type="ChEBI" id="CHEBI:57287"/>
        <dbReference type="ChEBI" id="CHEBI:57379"/>
        <dbReference type="EC" id="2.3.1.21"/>
    </reaction>
    <physiologicalReaction direction="left-to-right" evidence="15">
        <dbReference type="Rhea" id="RHEA:12662"/>
    </physiologicalReaction>
</comment>
<proteinExistence type="inferred from homology"/>
<dbReference type="EnsemblMetazoa" id="XM_022816288">
    <property type="protein sequence ID" value="XP_022672023"/>
    <property type="gene ID" value="LOC111254910"/>
</dbReference>
<dbReference type="FunFam" id="3.30.559.10:FF:000002">
    <property type="entry name" value="carnitine O-palmitoyltransferase 1, liver isoform"/>
    <property type="match status" value="1"/>
</dbReference>
<keyword evidence="7 17" id="KW-0808">Transferase</keyword>
<dbReference type="Pfam" id="PF00755">
    <property type="entry name" value="Carn_acyltransf"/>
    <property type="match status" value="1"/>
</dbReference>
<dbReference type="InterPro" id="IPR023213">
    <property type="entry name" value="CAT-like_dom_sf"/>
</dbReference>
<reference evidence="20" key="1">
    <citation type="submission" date="2021-01" db="UniProtKB">
        <authorList>
            <consortium name="EnsemblMetazoa"/>
        </authorList>
    </citation>
    <scope>IDENTIFICATION</scope>
</reference>
<dbReference type="Gene3D" id="3.30.559.70">
    <property type="entry name" value="Choline/Carnitine o-acyltransferase, domain 2"/>
    <property type="match status" value="1"/>
</dbReference>
<keyword evidence="10" id="KW-1133">Transmembrane helix</keyword>
<dbReference type="InParanoid" id="A0A7M7KX27"/>
<evidence type="ECO:0000256" key="15">
    <source>
        <dbReference type="ARBA" id="ARBA00048480"/>
    </source>
</evidence>
<dbReference type="RefSeq" id="XP_022672022.1">
    <property type="nucleotide sequence ID" value="XM_022816287.1"/>
</dbReference>
<dbReference type="GO" id="GO:0004095">
    <property type="term" value="F:carnitine O-palmitoyltransferase activity"/>
    <property type="evidence" value="ECO:0007669"/>
    <property type="project" value="UniProtKB-EC"/>
</dbReference>
<dbReference type="RefSeq" id="XP_022672024.1">
    <property type="nucleotide sequence ID" value="XM_022816289.1"/>
</dbReference>
<evidence type="ECO:0000256" key="3">
    <source>
        <dbReference type="ARBA" id="ARBA00005005"/>
    </source>
</evidence>
<evidence type="ECO:0000256" key="10">
    <source>
        <dbReference type="ARBA" id="ARBA00022989"/>
    </source>
</evidence>
<dbReference type="InterPro" id="IPR000542">
    <property type="entry name" value="Carn_acyl_trans"/>
</dbReference>
<keyword evidence="9" id="KW-0276">Fatty acid metabolism</keyword>
<dbReference type="OMA" id="PERCGPY"/>
<dbReference type="EnsemblMetazoa" id="XM_022816286">
    <property type="protein sequence ID" value="XP_022672021"/>
    <property type="gene ID" value="LOC111254910"/>
</dbReference>
<evidence type="ECO:0000256" key="16">
    <source>
        <dbReference type="PIRSR" id="PIRSR600542-1"/>
    </source>
</evidence>
<evidence type="ECO:0000256" key="7">
    <source>
        <dbReference type="ARBA" id="ARBA00022679"/>
    </source>
</evidence>
<dbReference type="PROSITE" id="PS00440">
    <property type="entry name" value="ACYLTRANSF_C_2"/>
    <property type="match status" value="1"/>
</dbReference>
<dbReference type="EnsemblMetazoa" id="XM_022816289">
    <property type="protein sequence ID" value="XP_022672024"/>
    <property type="gene ID" value="LOC111254910"/>
</dbReference>
<dbReference type="InterPro" id="IPR039551">
    <property type="entry name" value="Cho/carn_acyl_trans"/>
</dbReference>
<dbReference type="PANTHER" id="PTHR22589">
    <property type="entry name" value="CARNITINE O-ACYLTRANSFERASE"/>
    <property type="match status" value="1"/>
</dbReference>
<dbReference type="GO" id="GO:0031966">
    <property type="term" value="C:mitochondrial membrane"/>
    <property type="evidence" value="ECO:0007669"/>
    <property type="project" value="UniProtKB-SubCell"/>
</dbReference>
<dbReference type="RefSeq" id="XP_022672021.1">
    <property type="nucleotide sequence ID" value="XM_022816286.1"/>
</dbReference>
<dbReference type="PANTHER" id="PTHR22589:SF31">
    <property type="entry name" value="CARNITINE O-PALMITOYLTRANSFERASE"/>
    <property type="match status" value="1"/>
</dbReference>
<evidence type="ECO:0000259" key="18">
    <source>
        <dbReference type="Pfam" id="PF00755"/>
    </source>
</evidence>
<evidence type="ECO:0000256" key="2">
    <source>
        <dbReference type="ARBA" id="ARBA00004325"/>
    </source>
</evidence>
<dbReference type="InterPro" id="IPR042231">
    <property type="entry name" value="Cho/carn_acyl_trans_2"/>
</dbReference>
<evidence type="ECO:0000313" key="20">
    <source>
        <dbReference type="EnsemblMetazoa" id="XP_022672024"/>
    </source>
</evidence>
<keyword evidence="8" id="KW-0812">Transmembrane</keyword>
<comment type="subcellular location">
    <subcellularLocation>
        <location evidence="1">Membrane</location>
        <topology evidence="1">Multi-pass membrane protein</topology>
    </subcellularLocation>
    <subcellularLocation>
        <location evidence="2">Mitochondrion membrane</location>
    </subcellularLocation>
</comment>
<evidence type="ECO:0000259" key="19">
    <source>
        <dbReference type="Pfam" id="PF16484"/>
    </source>
</evidence>
<dbReference type="InterPro" id="IPR032476">
    <property type="entry name" value="CPT_N"/>
</dbReference>
<organism evidence="20 21">
    <name type="scientific">Varroa destructor</name>
    <name type="common">Honeybee mite</name>
    <dbReference type="NCBI Taxonomy" id="109461"/>
    <lineage>
        <taxon>Eukaryota</taxon>
        <taxon>Metazoa</taxon>
        <taxon>Ecdysozoa</taxon>
        <taxon>Arthropoda</taxon>
        <taxon>Chelicerata</taxon>
        <taxon>Arachnida</taxon>
        <taxon>Acari</taxon>
        <taxon>Parasitiformes</taxon>
        <taxon>Mesostigmata</taxon>
        <taxon>Gamasina</taxon>
        <taxon>Dermanyssoidea</taxon>
        <taxon>Varroidae</taxon>
        <taxon>Varroa</taxon>
    </lineage>
</organism>
<evidence type="ECO:0000256" key="14">
    <source>
        <dbReference type="ARBA" id="ARBA00023315"/>
    </source>
</evidence>
<protein>
    <recommendedName>
        <fullName evidence="5">carnitine O-palmitoyltransferase</fullName>
        <ecNumber evidence="5">2.3.1.21</ecNumber>
    </recommendedName>
</protein>
<dbReference type="EnsemblMetazoa" id="XM_022816283">
    <property type="protein sequence ID" value="XP_022672018"/>
    <property type="gene ID" value="LOC111254910"/>
</dbReference>
<dbReference type="GO" id="GO:0015909">
    <property type="term" value="P:long-chain fatty acid transport"/>
    <property type="evidence" value="ECO:0007669"/>
    <property type="project" value="UniProtKB-ARBA"/>
</dbReference>
<dbReference type="RefSeq" id="XP_022672020.1">
    <property type="nucleotide sequence ID" value="XM_022816285.1"/>
</dbReference>
<evidence type="ECO:0000313" key="21">
    <source>
        <dbReference type="Proteomes" id="UP000594260"/>
    </source>
</evidence>
<dbReference type="RefSeq" id="XP_022672017.1">
    <property type="nucleotide sequence ID" value="XM_022816282.1"/>
</dbReference>
<feature type="domain" description="Choline/carnitine acyltransferase" evidence="18">
    <location>
        <begin position="188"/>
        <end position="769"/>
    </location>
</feature>
<dbReference type="Pfam" id="PF16484">
    <property type="entry name" value="CPT_N"/>
    <property type="match status" value="1"/>
</dbReference>
<sequence length="783" mass="89641">MAEAHSAVAFSFSITHRGVNINYNRELLAIVWRSGVRSWKKRFFRFANNVRNGFYPQTASSLWVILAILTGIQTTSQMDPSFGAIPVIAKFVGVPSRSGTFRRSVATLLLKQRASLMYRSNIYGSCVWLVCSGLRKYALKTLFSYKGWMIEARGAQVSLATRLWTIGVKLLSGSSPRLFSYQGCLPKLPVPRVQDTMARYLASVEPLVTVEEYQRLEKLAEEFKNTVAPKLQRYLYLKSWWASNYVSDWWEEFVYLRGRGPLMTYSNFYCLDPLLASVTKNQAARAANLTHAALIFRRAIDVQLLQPIMMNGLVPLCSHQYERMFNTTRIPGFETDRLQHLVDSTHICVMHRGRFYKVLTHHNAKLLSSAELQIQFERILCDPSEAEDEKYLASLTAGERRIWAETRANCFRSGLNRVSLDAIESSAFVVALDEEEYEYDPSEPEKLNRYAKSLLHGNGYNRWFDKSFNLIVGANGKGGFNAEHSWADAPVMGHLWETVMHSDRCLLKYDDEGNTMNYVVTAKKTTVAPPERLRFHITSACVNQMQLSVTKAKSLLEDLDLYLVRFQDYGKTFIKQQNLSPDAYLQMAIQLAHFRDKGKFCLTYEAAMTRLFREGRTETVRPVNRWSCDFVRCMNNRNVCNEEKRAILRVACEEHVRAYQRAMRGEGIDRHLFCLYLTSKYLELESPFLREVLAESWRLSTSQTSCNQSGYWNFDSQPEFITAGGGFGPVAKDGYGVSYMLVGGGDFFFHVSSRRCSPDTNSVRFAGHILQALRDIRDIFSNH</sequence>
<dbReference type="GO" id="GO:0006635">
    <property type="term" value="P:fatty acid beta-oxidation"/>
    <property type="evidence" value="ECO:0007669"/>
    <property type="project" value="UniProtKB-UniPathway"/>
</dbReference>
<dbReference type="SUPFAM" id="SSF52777">
    <property type="entry name" value="CoA-dependent acyltransferases"/>
    <property type="match status" value="2"/>
</dbReference>
<dbReference type="GO" id="GO:0009437">
    <property type="term" value="P:carnitine metabolic process"/>
    <property type="evidence" value="ECO:0007669"/>
    <property type="project" value="TreeGrafter"/>
</dbReference>
<comment type="similarity">
    <text evidence="4 17">Belongs to the carnitine/choline acetyltransferase family.</text>
</comment>
<keyword evidence="12" id="KW-0496">Mitochondrion</keyword>
<dbReference type="UniPathway" id="UPA00659"/>
<feature type="domain" description="Carnitine O-palmitoyltransferase N-terminal" evidence="19">
    <location>
        <begin position="1"/>
        <end position="46"/>
    </location>
</feature>
<keyword evidence="13" id="KW-0472">Membrane</keyword>
<dbReference type="Proteomes" id="UP000594260">
    <property type="component" value="Unplaced"/>
</dbReference>
<dbReference type="Gene3D" id="3.30.559.10">
    <property type="entry name" value="Chloramphenicol acetyltransferase-like domain"/>
    <property type="match status" value="1"/>
</dbReference>
<keyword evidence="14 17" id="KW-0012">Acyltransferase</keyword>
<evidence type="ECO:0000256" key="8">
    <source>
        <dbReference type="ARBA" id="ARBA00022692"/>
    </source>
</evidence>
<dbReference type="EnsemblMetazoa" id="XM_022816285">
    <property type="protein sequence ID" value="XP_022672020"/>
    <property type="gene ID" value="LOC111254910"/>
</dbReference>
<dbReference type="GeneID" id="111254910"/>
<keyword evidence="6" id="KW-0813">Transport</keyword>
<evidence type="ECO:0000256" key="12">
    <source>
        <dbReference type="ARBA" id="ARBA00023128"/>
    </source>
</evidence>
<evidence type="ECO:0000256" key="5">
    <source>
        <dbReference type="ARBA" id="ARBA00013243"/>
    </source>
</evidence>
<evidence type="ECO:0000256" key="11">
    <source>
        <dbReference type="ARBA" id="ARBA00023098"/>
    </source>
</evidence>
<dbReference type="RefSeq" id="XP_022672018.1">
    <property type="nucleotide sequence ID" value="XM_022816283.1"/>
</dbReference>
<evidence type="ECO:0000256" key="1">
    <source>
        <dbReference type="ARBA" id="ARBA00004141"/>
    </source>
</evidence>
<comment type="pathway">
    <text evidence="3">Lipid metabolism; fatty acid beta-oxidation.</text>
</comment>
<dbReference type="EnsemblMetazoa" id="XM_022816287">
    <property type="protein sequence ID" value="XP_022672022"/>
    <property type="gene ID" value="LOC111254910"/>
</dbReference>
<name>A0A7M7KX27_VARDE</name>
<evidence type="ECO:0000256" key="17">
    <source>
        <dbReference type="RuleBase" id="RU003801"/>
    </source>
</evidence>
<keyword evidence="21" id="KW-1185">Reference proteome</keyword>
<keyword evidence="11" id="KW-0443">Lipid metabolism</keyword>
<dbReference type="AlphaFoldDB" id="A0A7M7KX27"/>
<dbReference type="PROSITE" id="PS00439">
    <property type="entry name" value="ACYLTRANSF_C_1"/>
    <property type="match status" value="1"/>
</dbReference>
<evidence type="ECO:0000256" key="9">
    <source>
        <dbReference type="ARBA" id="ARBA00022832"/>
    </source>
</evidence>
<dbReference type="OrthoDB" id="240216at2759"/>
<accession>A0A7M7KX27</accession>
<dbReference type="Gene3D" id="6.10.250.1760">
    <property type="match status" value="1"/>
</dbReference>
<dbReference type="RefSeq" id="XP_022672023.1">
    <property type="nucleotide sequence ID" value="XM_022816288.1"/>
</dbReference>
<dbReference type="EnsemblMetazoa" id="XM_022816282">
    <property type="protein sequence ID" value="XP_022672017"/>
    <property type="gene ID" value="LOC111254910"/>
</dbReference>
<dbReference type="EC" id="2.3.1.21" evidence="5"/>
<dbReference type="KEGG" id="vde:111254910"/>
<evidence type="ECO:0000256" key="6">
    <source>
        <dbReference type="ARBA" id="ARBA00022448"/>
    </source>
</evidence>
<evidence type="ECO:0000256" key="4">
    <source>
        <dbReference type="ARBA" id="ARBA00005232"/>
    </source>
</evidence>
<feature type="active site" description="Proton acceptor" evidence="16">
    <location>
        <position position="484"/>
    </location>
</feature>